<feature type="domain" description="Major facilitator superfamily (MFS) profile" evidence="10">
    <location>
        <begin position="18"/>
        <end position="406"/>
    </location>
</feature>
<dbReference type="Gene3D" id="1.20.1250.20">
    <property type="entry name" value="MFS general substrate transporter like domains"/>
    <property type="match status" value="1"/>
</dbReference>
<comment type="similarity">
    <text evidence="7">Belongs to the major facilitator superfamily. Drug:H(+) antiporter-3 (DHA3) (TC 2.A.1.21) family.</text>
</comment>
<dbReference type="GO" id="GO:0005886">
    <property type="term" value="C:plasma membrane"/>
    <property type="evidence" value="ECO:0007669"/>
    <property type="project" value="UniProtKB-SubCell"/>
</dbReference>
<dbReference type="PROSITE" id="PS50850">
    <property type="entry name" value="MFS"/>
    <property type="match status" value="1"/>
</dbReference>
<dbReference type="AlphaFoldDB" id="A0A217EGC9"/>
<reference evidence="12" key="1">
    <citation type="submission" date="2017-06" db="EMBL/GenBank/DDBJ databases">
        <authorList>
            <person name="Varghese N."/>
            <person name="Submissions S."/>
        </authorList>
    </citation>
    <scope>NUCLEOTIDE SEQUENCE [LARGE SCALE GENOMIC DNA]</scope>
    <source>
        <strain evidence="12">ANC 5114</strain>
    </source>
</reference>
<feature type="transmembrane region" description="Helical" evidence="9">
    <location>
        <begin position="21"/>
        <end position="40"/>
    </location>
</feature>
<feature type="transmembrane region" description="Helical" evidence="9">
    <location>
        <begin position="227"/>
        <end position="248"/>
    </location>
</feature>
<keyword evidence="3" id="KW-1003">Cell membrane</keyword>
<keyword evidence="6 9" id="KW-0472">Membrane</keyword>
<evidence type="ECO:0000256" key="6">
    <source>
        <dbReference type="ARBA" id="ARBA00023136"/>
    </source>
</evidence>
<protein>
    <recommendedName>
        <fullName evidence="8">Multidrug efflux pump Tap</fullName>
    </recommendedName>
</protein>
<evidence type="ECO:0000313" key="11">
    <source>
        <dbReference type="EMBL" id="SNQ29538.1"/>
    </source>
</evidence>
<evidence type="ECO:0000256" key="1">
    <source>
        <dbReference type="ARBA" id="ARBA00004651"/>
    </source>
</evidence>
<evidence type="ECO:0000256" key="3">
    <source>
        <dbReference type="ARBA" id="ARBA00022475"/>
    </source>
</evidence>
<dbReference type="Proteomes" id="UP000243463">
    <property type="component" value="Unassembled WGS sequence"/>
</dbReference>
<evidence type="ECO:0000256" key="2">
    <source>
        <dbReference type="ARBA" id="ARBA00022448"/>
    </source>
</evidence>
<dbReference type="PANTHER" id="PTHR23513">
    <property type="entry name" value="INTEGRAL MEMBRANE EFFLUX PROTEIN-RELATED"/>
    <property type="match status" value="1"/>
</dbReference>
<feature type="transmembrane region" description="Helical" evidence="9">
    <location>
        <begin position="52"/>
        <end position="72"/>
    </location>
</feature>
<feature type="transmembrane region" description="Helical" evidence="9">
    <location>
        <begin position="84"/>
        <end position="105"/>
    </location>
</feature>
<feature type="transmembrane region" description="Helical" evidence="9">
    <location>
        <begin position="260"/>
        <end position="281"/>
    </location>
</feature>
<proteinExistence type="inferred from homology"/>
<dbReference type="RefSeq" id="WP_088823585.1">
    <property type="nucleotide sequence ID" value="NZ_FZLN01000002.1"/>
</dbReference>
<evidence type="ECO:0000313" key="12">
    <source>
        <dbReference type="Proteomes" id="UP000243463"/>
    </source>
</evidence>
<evidence type="ECO:0000259" key="10">
    <source>
        <dbReference type="PROSITE" id="PS50850"/>
    </source>
</evidence>
<accession>A0A217EGC9</accession>
<evidence type="ECO:0000256" key="8">
    <source>
        <dbReference type="ARBA" id="ARBA00040914"/>
    </source>
</evidence>
<keyword evidence="4 9" id="KW-0812">Transmembrane</keyword>
<gene>
    <name evidence="11" type="ORF">SAMN05444584_1496</name>
</gene>
<evidence type="ECO:0000256" key="9">
    <source>
        <dbReference type="SAM" id="Phobius"/>
    </source>
</evidence>
<dbReference type="PANTHER" id="PTHR23513:SF9">
    <property type="entry name" value="ENTEROBACTIN EXPORTER ENTS"/>
    <property type="match status" value="1"/>
</dbReference>
<dbReference type="GO" id="GO:0022857">
    <property type="term" value="F:transmembrane transporter activity"/>
    <property type="evidence" value="ECO:0007669"/>
    <property type="project" value="InterPro"/>
</dbReference>
<feature type="transmembrane region" description="Helical" evidence="9">
    <location>
        <begin position="293"/>
        <end position="314"/>
    </location>
</feature>
<keyword evidence="5 9" id="KW-1133">Transmembrane helix</keyword>
<comment type="subcellular location">
    <subcellularLocation>
        <location evidence="1">Cell membrane</location>
        <topology evidence="1">Multi-pass membrane protein</topology>
    </subcellularLocation>
</comment>
<dbReference type="Pfam" id="PF07690">
    <property type="entry name" value="MFS_1"/>
    <property type="match status" value="1"/>
</dbReference>
<dbReference type="NCBIfam" id="NF007792">
    <property type="entry name" value="PRK10489.1"/>
    <property type="match status" value="1"/>
</dbReference>
<sequence length="417" mass="45485">MSFNRLVTDFSILKTNRHFRHIFIARTLSLLTIGMLIVAIPQQVYQMTHDLLHVAFATAIEGIAMFIGLLLGGILSDRYDRKKLILCARSLCGIGFIGLAVNAMLSSSSLSVIYFLSAWDGFFGALGVTAMMAVMPIIVGRENIMQARAVSMLSIRLATVIAPALGGIIIATTNIAAAYWIAAIGTLLTVMLLLNLPSLKPLQHNENTESPFKQLLLGFKFVFHHKIVGSTILIGTLLSFSSAIRIVFPQMVEQQFAGGAFELGLMYSAVPLGSVVAAFLSGWTNQLIRPGNVMLYFCLAVFTSMIAIGLSPWFSLTLFILTVFGYCSAVANLLQYSIVQGHTPDHYLGRINSIWLAQDASTDSIATTGLGLLTRFLPIASSIFYFGLISLFIGLLCMMRFSSVRKTSLQDPDLQES</sequence>
<evidence type="ECO:0000256" key="4">
    <source>
        <dbReference type="ARBA" id="ARBA00022692"/>
    </source>
</evidence>
<dbReference type="InterPro" id="IPR036259">
    <property type="entry name" value="MFS_trans_sf"/>
</dbReference>
<dbReference type="InterPro" id="IPR020846">
    <property type="entry name" value="MFS_dom"/>
</dbReference>
<dbReference type="InterPro" id="IPR011701">
    <property type="entry name" value="MFS"/>
</dbReference>
<dbReference type="OrthoDB" id="7283966at2"/>
<keyword evidence="2" id="KW-0813">Transport</keyword>
<name>A0A217EGC9_9GAMM</name>
<dbReference type="EMBL" id="FZLN01000002">
    <property type="protein sequence ID" value="SNQ29538.1"/>
    <property type="molecule type" value="Genomic_DNA"/>
</dbReference>
<evidence type="ECO:0000256" key="5">
    <source>
        <dbReference type="ARBA" id="ARBA00022989"/>
    </source>
</evidence>
<feature type="transmembrane region" description="Helical" evidence="9">
    <location>
        <begin position="376"/>
        <end position="398"/>
    </location>
</feature>
<dbReference type="CDD" id="cd06173">
    <property type="entry name" value="MFS_MefA_like"/>
    <property type="match status" value="1"/>
</dbReference>
<feature type="transmembrane region" description="Helical" evidence="9">
    <location>
        <begin position="111"/>
        <end position="138"/>
    </location>
</feature>
<evidence type="ECO:0000256" key="7">
    <source>
        <dbReference type="ARBA" id="ARBA00038075"/>
    </source>
</evidence>
<keyword evidence="12" id="KW-1185">Reference proteome</keyword>
<organism evidence="11 12">
    <name type="scientific">Acinetobacter apis</name>
    <dbReference type="NCBI Taxonomy" id="1229165"/>
    <lineage>
        <taxon>Bacteria</taxon>
        <taxon>Pseudomonadati</taxon>
        <taxon>Pseudomonadota</taxon>
        <taxon>Gammaproteobacteria</taxon>
        <taxon>Moraxellales</taxon>
        <taxon>Moraxellaceae</taxon>
        <taxon>Acinetobacter</taxon>
    </lineage>
</organism>
<feature type="transmembrane region" description="Helical" evidence="9">
    <location>
        <begin position="150"/>
        <end position="171"/>
    </location>
</feature>
<dbReference type="SUPFAM" id="SSF103473">
    <property type="entry name" value="MFS general substrate transporter"/>
    <property type="match status" value="1"/>
</dbReference>